<gene>
    <name evidence="1" type="ORF">ACOLOM_LOCUS2532</name>
</gene>
<evidence type="ECO:0000313" key="2">
    <source>
        <dbReference type="Proteomes" id="UP000789525"/>
    </source>
</evidence>
<organism evidence="1 2">
    <name type="scientific">Acaulospora colombiana</name>
    <dbReference type="NCBI Taxonomy" id="27376"/>
    <lineage>
        <taxon>Eukaryota</taxon>
        <taxon>Fungi</taxon>
        <taxon>Fungi incertae sedis</taxon>
        <taxon>Mucoromycota</taxon>
        <taxon>Glomeromycotina</taxon>
        <taxon>Glomeromycetes</taxon>
        <taxon>Diversisporales</taxon>
        <taxon>Acaulosporaceae</taxon>
        <taxon>Acaulospora</taxon>
    </lineage>
</organism>
<proteinExistence type="predicted"/>
<reference evidence="1" key="1">
    <citation type="submission" date="2021-06" db="EMBL/GenBank/DDBJ databases">
        <authorList>
            <person name="Kallberg Y."/>
            <person name="Tangrot J."/>
            <person name="Rosling A."/>
        </authorList>
    </citation>
    <scope>NUCLEOTIDE SEQUENCE</scope>
    <source>
        <strain evidence="1">CL356</strain>
    </source>
</reference>
<accession>A0ACA9KUV1</accession>
<dbReference type="Proteomes" id="UP000789525">
    <property type="component" value="Unassembled WGS sequence"/>
</dbReference>
<evidence type="ECO:0000313" key="1">
    <source>
        <dbReference type="EMBL" id="CAG8494752.1"/>
    </source>
</evidence>
<protein>
    <submittedName>
        <fullName evidence="1">9904_t:CDS:1</fullName>
    </submittedName>
</protein>
<comment type="caution">
    <text evidence="1">The sequence shown here is derived from an EMBL/GenBank/DDBJ whole genome shotgun (WGS) entry which is preliminary data.</text>
</comment>
<keyword evidence="2" id="KW-1185">Reference proteome</keyword>
<dbReference type="EMBL" id="CAJVPT010003359">
    <property type="protein sequence ID" value="CAG8494752.1"/>
    <property type="molecule type" value="Genomic_DNA"/>
</dbReference>
<name>A0ACA9KUV1_9GLOM</name>
<sequence length="437" mass="50469">MRVRRQSTLTPDKTSTPSKVEAPKKLKGSRPKTSSTDTLSPETKRALKGLSFVSACAGIILIMYSGRPFEGDRENQYKDLDNFAAWYKRLEARGNDLLHFFTEPSSDKLLPDKDSLPNYSPYTLVINLDQTLIYSTWDREHGWRTAKRPGVDFFLFVLSNLFEVVIFTSQPSYVADQILAKLDPLAMVPLRLYRESTRYVDGKIVKDISKLNRDLSKVIIMDSNPDAYSLQPENAIAIPPWKGDPNDTFLIDIIPFLEHFTLLAPYEIKDVRPILKQFQGTDVPKAYAVWEERWKEKKRQELEKAKSEKKGLASWASLLGVGHAHDQIPPYQQALLHRQMVHEELVQHYKSVKEQSPELQRAMKQDMDNYEKQIAERMKEQKMTLWQLATQILLGIQNLLDEPNPESPAQSEAYTLFKKNRAEYEKRVRQQARENPA</sequence>